<evidence type="ECO:0000313" key="5">
    <source>
        <dbReference type="Proteomes" id="UP000261520"/>
    </source>
</evidence>
<dbReference type="SUPFAM" id="SSF55846">
    <property type="entry name" value="N-acetylmuramoyl-L-alanine amidase-like"/>
    <property type="match status" value="1"/>
</dbReference>
<sequence length="131" mass="14724">MRAMQRFHQDERGWDDIGYSFVAGSDGYIYEGRGWYWQGAHTLGHNSIGYGVSFIGDYSRTLPSAHSLELVRNKLASCAVQGGRLVDNYVVQGHRQVVSTTCPGNALYSEIQTWEHFRVRASTCSVMKTTI</sequence>
<reference evidence="4" key="2">
    <citation type="submission" date="2025-09" db="UniProtKB">
        <authorList>
            <consortium name="Ensembl"/>
        </authorList>
    </citation>
    <scope>IDENTIFICATION</scope>
</reference>
<comment type="similarity">
    <text evidence="1">Belongs to the N-acetylmuramoyl-L-alanine amidase 2 family.</text>
</comment>
<dbReference type="GO" id="GO:0008270">
    <property type="term" value="F:zinc ion binding"/>
    <property type="evidence" value="ECO:0007669"/>
    <property type="project" value="InterPro"/>
</dbReference>
<dbReference type="PANTHER" id="PTHR11022">
    <property type="entry name" value="PEPTIDOGLYCAN RECOGNITION PROTEIN"/>
    <property type="match status" value="1"/>
</dbReference>
<name>A0A3B4ALM8_9GOBI</name>
<dbReference type="Gene3D" id="3.40.80.10">
    <property type="entry name" value="Peptidoglycan recognition protein-like"/>
    <property type="match status" value="1"/>
</dbReference>
<dbReference type="InterPro" id="IPR036505">
    <property type="entry name" value="Amidase/PGRP_sf"/>
</dbReference>
<accession>A0A3B4ALM8</accession>
<dbReference type="Ensembl" id="ENSPMGT00000018777.1">
    <property type="protein sequence ID" value="ENSPMGP00000017595.1"/>
    <property type="gene ID" value="ENSPMGG00000014400.1"/>
</dbReference>
<evidence type="ECO:0000256" key="1">
    <source>
        <dbReference type="ARBA" id="ARBA00007553"/>
    </source>
</evidence>
<reference evidence="4" key="1">
    <citation type="submission" date="2025-08" db="UniProtKB">
        <authorList>
            <consortium name="Ensembl"/>
        </authorList>
    </citation>
    <scope>IDENTIFICATION</scope>
</reference>
<dbReference type="SMART" id="SM00701">
    <property type="entry name" value="PGRP"/>
    <property type="match status" value="1"/>
</dbReference>
<evidence type="ECO:0000313" key="4">
    <source>
        <dbReference type="Ensembl" id="ENSPMGP00000017595.1"/>
    </source>
</evidence>
<dbReference type="GO" id="GO:0002376">
    <property type="term" value="P:immune system process"/>
    <property type="evidence" value="ECO:0007669"/>
    <property type="project" value="UniProtKB-KW"/>
</dbReference>
<keyword evidence="5" id="KW-1185">Reference proteome</keyword>
<dbReference type="Proteomes" id="UP000261520">
    <property type="component" value="Unplaced"/>
</dbReference>
<evidence type="ECO:0000256" key="2">
    <source>
        <dbReference type="ARBA" id="ARBA00022859"/>
    </source>
</evidence>
<dbReference type="STRING" id="409849.ENSPMGP00000017595"/>
<dbReference type="GO" id="GO:0008745">
    <property type="term" value="F:N-acetylmuramoyl-L-alanine amidase activity"/>
    <property type="evidence" value="ECO:0007669"/>
    <property type="project" value="InterPro"/>
</dbReference>
<dbReference type="Pfam" id="PF01510">
    <property type="entry name" value="Amidase_2"/>
    <property type="match status" value="1"/>
</dbReference>
<organism evidence="4 5">
    <name type="scientific">Periophthalmus magnuspinnatus</name>
    <dbReference type="NCBI Taxonomy" id="409849"/>
    <lineage>
        <taxon>Eukaryota</taxon>
        <taxon>Metazoa</taxon>
        <taxon>Chordata</taxon>
        <taxon>Craniata</taxon>
        <taxon>Vertebrata</taxon>
        <taxon>Euteleostomi</taxon>
        <taxon>Actinopterygii</taxon>
        <taxon>Neopterygii</taxon>
        <taxon>Teleostei</taxon>
        <taxon>Neoteleostei</taxon>
        <taxon>Acanthomorphata</taxon>
        <taxon>Gobiaria</taxon>
        <taxon>Gobiiformes</taxon>
        <taxon>Gobioidei</taxon>
        <taxon>Gobiidae</taxon>
        <taxon>Oxudercinae</taxon>
        <taxon>Periophthalmus</taxon>
    </lineage>
</organism>
<evidence type="ECO:0000259" key="3">
    <source>
        <dbReference type="SMART" id="SM00701"/>
    </source>
</evidence>
<dbReference type="GO" id="GO:0009253">
    <property type="term" value="P:peptidoglycan catabolic process"/>
    <property type="evidence" value="ECO:0007669"/>
    <property type="project" value="InterPro"/>
</dbReference>
<keyword evidence="2" id="KW-0391">Immunity</keyword>
<feature type="domain" description="Peptidoglycan recognition protein family" evidence="3">
    <location>
        <begin position="1"/>
        <end position="98"/>
    </location>
</feature>
<dbReference type="PANTHER" id="PTHR11022:SF66">
    <property type="entry name" value="N-ACETYLMURAMOYL-L-ALANINE AMIDASE"/>
    <property type="match status" value="1"/>
</dbReference>
<dbReference type="InterPro" id="IPR015510">
    <property type="entry name" value="PGRP"/>
</dbReference>
<protein>
    <recommendedName>
        <fullName evidence="3">Peptidoglycan recognition protein family domain-containing protein</fullName>
    </recommendedName>
</protein>
<dbReference type="FunFam" id="3.40.80.10:FF:000001">
    <property type="entry name" value="Peptidoglycan recognition protein 1"/>
    <property type="match status" value="1"/>
</dbReference>
<dbReference type="InterPro" id="IPR006619">
    <property type="entry name" value="PGRP_domain_met/bac"/>
</dbReference>
<dbReference type="InterPro" id="IPR002502">
    <property type="entry name" value="Amidase_domain"/>
</dbReference>
<dbReference type="AlphaFoldDB" id="A0A3B4ALM8"/>
<proteinExistence type="inferred from homology"/>
<dbReference type="CDD" id="cd06583">
    <property type="entry name" value="PGRP"/>
    <property type="match status" value="1"/>
</dbReference>